<comment type="caution">
    <text evidence="1">The sequence shown here is derived from an EMBL/GenBank/DDBJ whole genome shotgun (WGS) entry which is preliminary data.</text>
</comment>
<organism evidence="1">
    <name type="scientific">marine sediment metagenome</name>
    <dbReference type="NCBI Taxonomy" id="412755"/>
    <lineage>
        <taxon>unclassified sequences</taxon>
        <taxon>metagenomes</taxon>
        <taxon>ecological metagenomes</taxon>
    </lineage>
</organism>
<feature type="non-terminal residue" evidence="1">
    <location>
        <position position="1"/>
    </location>
</feature>
<dbReference type="AlphaFoldDB" id="A0A0F9DG99"/>
<gene>
    <name evidence="1" type="ORF">LCGC14_2549960</name>
</gene>
<accession>A0A0F9DG99</accession>
<evidence type="ECO:0000313" key="1">
    <source>
        <dbReference type="EMBL" id="KKL11023.1"/>
    </source>
</evidence>
<reference evidence="1" key="1">
    <citation type="journal article" date="2015" name="Nature">
        <title>Complex archaea that bridge the gap between prokaryotes and eukaryotes.</title>
        <authorList>
            <person name="Spang A."/>
            <person name="Saw J.H."/>
            <person name="Jorgensen S.L."/>
            <person name="Zaremba-Niedzwiedzka K."/>
            <person name="Martijn J."/>
            <person name="Lind A.E."/>
            <person name="van Eijk R."/>
            <person name="Schleper C."/>
            <person name="Guy L."/>
            <person name="Ettema T.J."/>
        </authorList>
    </citation>
    <scope>NUCLEOTIDE SEQUENCE</scope>
</reference>
<sequence length="29" mass="3359">AHELNIDEDIIPGIFKDSLKWAGQCFERI</sequence>
<dbReference type="EMBL" id="LAZR01041822">
    <property type="protein sequence ID" value="KKL11023.1"/>
    <property type="molecule type" value="Genomic_DNA"/>
</dbReference>
<name>A0A0F9DG99_9ZZZZ</name>
<protein>
    <submittedName>
        <fullName evidence="1">Uncharacterized protein</fullName>
    </submittedName>
</protein>
<proteinExistence type="predicted"/>